<sequence>MDRFPINLTSAKCELLDRILQEFKHEEYIKTERVLSIFRGNAILASEYLQLLNQLNLIILIGEVHGHPLPALIGKQSGLEIFLNEGGFMARLELKKAQEETGKSMIELQKEIFELRSQLAACRELIAKQEMAMLDMDAELKRLETGSENEDFG</sequence>
<dbReference type="EMBL" id="BAABAK010000016">
    <property type="protein sequence ID" value="GAA3978010.1"/>
    <property type="molecule type" value="Genomic_DNA"/>
</dbReference>
<protein>
    <submittedName>
        <fullName evidence="1">Uncharacterized protein</fullName>
    </submittedName>
</protein>
<gene>
    <name evidence="1" type="ORF">GCM10022246_32850</name>
</gene>
<evidence type="ECO:0000313" key="2">
    <source>
        <dbReference type="Proteomes" id="UP001501081"/>
    </source>
</evidence>
<comment type="caution">
    <text evidence="1">The sequence shown here is derived from an EMBL/GenBank/DDBJ whole genome shotgun (WGS) entry which is preliminary data.</text>
</comment>
<proteinExistence type="predicted"/>
<dbReference type="RefSeq" id="WP_316757922.1">
    <property type="nucleotide sequence ID" value="NZ_BAABAK010000016.1"/>
</dbReference>
<organism evidence="1 2">
    <name type="scientific">Pedobacter ginsengiterrae</name>
    <dbReference type="NCBI Taxonomy" id="871696"/>
    <lineage>
        <taxon>Bacteria</taxon>
        <taxon>Pseudomonadati</taxon>
        <taxon>Bacteroidota</taxon>
        <taxon>Sphingobacteriia</taxon>
        <taxon>Sphingobacteriales</taxon>
        <taxon>Sphingobacteriaceae</taxon>
        <taxon>Pedobacter</taxon>
    </lineage>
</organism>
<reference evidence="2" key="1">
    <citation type="journal article" date="2019" name="Int. J. Syst. Evol. Microbiol.">
        <title>The Global Catalogue of Microorganisms (GCM) 10K type strain sequencing project: providing services to taxonomists for standard genome sequencing and annotation.</title>
        <authorList>
            <consortium name="The Broad Institute Genomics Platform"/>
            <consortium name="The Broad Institute Genome Sequencing Center for Infectious Disease"/>
            <person name="Wu L."/>
            <person name="Ma J."/>
        </authorList>
    </citation>
    <scope>NUCLEOTIDE SEQUENCE [LARGE SCALE GENOMIC DNA]</scope>
    <source>
        <strain evidence="2">JCM 17338</strain>
    </source>
</reference>
<name>A0ABP7Q7V1_9SPHI</name>
<accession>A0ABP7Q7V1</accession>
<evidence type="ECO:0000313" key="1">
    <source>
        <dbReference type="EMBL" id="GAA3978010.1"/>
    </source>
</evidence>
<keyword evidence="2" id="KW-1185">Reference proteome</keyword>
<dbReference type="Proteomes" id="UP001501081">
    <property type="component" value="Unassembled WGS sequence"/>
</dbReference>